<evidence type="ECO:0000313" key="2">
    <source>
        <dbReference type="EMBL" id="ETI43381.1"/>
    </source>
</evidence>
<proteinExistence type="predicted"/>
<dbReference type="Proteomes" id="UP000018721">
    <property type="component" value="Unassembled WGS sequence"/>
</dbReference>
<feature type="compositionally biased region" description="Basic residues" evidence="1">
    <location>
        <begin position="88"/>
        <end position="104"/>
    </location>
</feature>
<evidence type="ECO:0000256" key="1">
    <source>
        <dbReference type="SAM" id="MobiDB-lite"/>
    </source>
</evidence>
<name>V9EWZ9_PHYNI</name>
<keyword evidence="3" id="KW-1185">Reference proteome</keyword>
<organism evidence="2 3">
    <name type="scientific">Phytophthora nicotianae P1569</name>
    <dbReference type="NCBI Taxonomy" id="1317065"/>
    <lineage>
        <taxon>Eukaryota</taxon>
        <taxon>Sar</taxon>
        <taxon>Stramenopiles</taxon>
        <taxon>Oomycota</taxon>
        <taxon>Peronosporomycetes</taxon>
        <taxon>Peronosporales</taxon>
        <taxon>Peronosporaceae</taxon>
        <taxon>Phytophthora</taxon>
    </lineage>
</organism>
<accession>V9EWZ9</accession>
<evidence type="ECO:0000313" key="3">
    <source>
        <dbReference type="Proteomes" id="UP000018721"/>
    </source>
</evidence>
<comment type="caution">
    <text evidence="2">The sequence shown here is derived from an EMBL/GenBank/DDBJ whole genome shotgun (WGS) entry which is preliminary data.</text>
</comment>
<feature type="region of interest" description="Disordered" evidence="1">
    <location>
        <begin position="48"/>
        <end position="120"/>
    </location>
</feature>
<sequence>MHEECLRARCSNEREQMMMQLMVLVRVQAHSEICHPKLKLNAQLVPPKRQAPVRWQRRRHRDQRATQQHLPPTSALSGGRRDRGAHAATRHNRHAHQRKLRKPHGTSTKTPSKSTLRRTSDLHERKCCILRIPQVMNVDSCAS</sequence>
<protein>
    <submittedName>
        <fullName evidence="2">Uncharacterized protein</fullName>
    </submittedName>
</protein>
<gene>
    <name evidence="2" type="ORF">F443_11627</name>
</gene>
<feature type="compositionally biased region" description="Polar residues" evidence="1">
    <location>
        <begin position="105"/>
        <end position="114"/>
    </location>
</feature>
<dbReference type="HOGENOM" id="CLU_1809977_0_0_1"/>
<dbReference type="AlphaFoldDB" id="V9EWZ9"/>
<reference evidence="2 3" key="1">
    <citation type="submission" date="2013-11" db="EMBL/GenBank/DDBJ databases">
        <title>The Genome Sequence of Phytophthora parasitica P1569.</title>
        <authorList>
            <consortium name="The Broad Institute Genomics Platform"/>
            <person name="Russ C."/>
            <person name="Tyler B."/>
            <person name="Panabieres F."/>
            <person name="Shan W."/>
            <person name="Tripathy S."/>
            <person name="Grunwald N."/>
            <person name="Machado M."/>
            <person name="Johnson C.S."/>
            <person name="Arredondo F."/>
            <person name="Hong C."/>
            <person name="Coffey M."/>
            <person name="Young S.K."/>
            <person name="Zeng Q."/>
            <person name="Gargeya S."/>
            <person name="Fitzgerald M."/>
            <person name="Abouelleil A."/>
            <person name="Alvarado L."/>
            <person name="Chapman S.B."/>
            <person name="Gainer-Dewar J."/>
            <person name="Goldberg J."/>
            <person name="Griggs A."/>
            <person name="Gujja S."/>
            <person name="Hansen M."/>
            <person name="Howarth C."/>
            <person name="Imamovic A."/>
            <person name="Ireland A."/>
            <person name="Larimer J."/>
            <person name="McCowan C."/>
            <person name="Murphy C."/>
            <person name="Pearson M."/>
            <person name="Poon T.W."/>
            <person name="Priest M."/>
            <person name="Roberts A."/>
            <person name="Saif S."/>
            <person name="Shea T."/>
            <person name="Sykes S."/>
            <person name="Wortman J."/>
            <person name="Nusbaum C."/>
            <person name="Birren B."/>
        </authorList>
    </citation>
    <scope>NUCLEOTIDE SEQUENCE [LARGE SCALE GENOMIC DNA]</scope>
    <source>
        <strain evidence="2 3">P1569</strain>
    </source>
</reference>
<dbReference type="EMBL" id="ANIZ01001992">
    <property type="protein sequence ID" value="ETI43381.1"/>
    <property type="molecule type" value="Genomic_DNA"/>
</dbReference>